<organism evidence="11 12">
    <name type="scientific">Roseospira visakhapatnamensis</name>
    <dbReference type="NCBI Taxonomy" id="390880"/>
    <lineage>
        <taxon>Bacteria</taxon>
        <taxon>Pseudomonadati</taxon>
        <taxon>Pseudomonadota</taxon>
        <taxon>Alphaproteobacteria</taxon>
        <taxon>Rhodospirillales</taxon>
        <taxon>Rhodospirillaceae</taxon>
        <taxon>Roseospira</taxon>
    </lineage>
</organism>
<dbReference type="InterPro" id="IPR013534">
    <property type="entry name" value="Starch_synth_cat_dom"/>
</dbReference>
<dbReference type="GO" id="GO:0005829">
    <property type="term" value="C:cytosol"/>
    <property type="evidence" value="ECO:0007669"/>
    <property type="project" value="TreeGrafter"/>
</dbReference>
<dbReference type="EMBL" id="JACIGK010000010">
    <property type="protein sequence ID" value="MBB4266069.1"/>
    <property type="molecule type" value="Genomic_DNA"/>
</dbReference>
<evidence type="ECO:0000256" key="3">
    <source>
        <dbReference type="ARBA" id="ARBA00004964"/>
    </source>
</evidence>
<dbReference type="HAMAP" id="MF_00484">
    <property type="entry name" value="Glycogen_synth"/>
    <property type="match status" value="1"/>
</dbReference>
<gene>
    <name evidence="8" type="primary">glgA</name>
    <name evidence="11" type="ORF">GGD89_001695</name>
</gene>
<dbReference type="PANTHER" id="PTHR45825:SF11">
    <property type="entry name" value="ALPHA AMYLASE DOMAIN-CONTAINING PROTEIN"/>
    <property type="match status" value="1"/>
</dbReference>
<dbReference type="CDD" id="cd03791">
    <property type="entry name" value="GT5_Glycogen_synthase_DULL1-like"/>
    <property type="match status" value="1"/>
</dbReference>
<dbReference type="GO" id="GO:0005978">
    <property type="term" value="P:glycogen biosynthetic process"/>
    <property type="evidence" value="ECO:0007669"/>
    <property type="project" value="UniProtKB-UniRule"/>
</dbReference>
<dbReference type="GO" id="GO:0009011">
    <property type="term" value="F:alpha-1,4-glucan glucosyltransferase (ADP-glucose donor) activity"/>
    <property type="evidence" value="ECO:0007669"/>
    <property type="project" value="UniProtKB-UniRule"/>
</dbReference>
<protein>
    <recommendedName>
        <fullName evidence="8">Glycogen synthase</fullName>
        <ecNumber evidence="8">2.4.1.21</ecNumber>
    </recommendedName>
    <alternativeName>
        <fullName evidence="8">Starch [bacterial glycogen] synthase</fullName>
    </alternativeName>
</protein>
<dbReference type="NCBIfam" id="NF001899">
    <property type="entry name" value="PRK00654.1-2"/>
    <property type="match status" value="1"/>
</dbReference>
<evidence type="ECO:0000256" key="4">
    <source>
        <dbReference type="ARBA" id="ARBA00010281"/>
    </source>
</evidence>
<sequence length="482" mass="51703">MRVLFVTSEAYPLVKTGGLADVVGALPVSLARLGVDARILMPAYAGLLDRVEVTGPAIDLGEALPNVRARLVPARDLAGGRSLILVDCPALYERPGGPYLDEHGHDWPDNFLRFGLLGKAGALVAARGAVPDWSPDVVHASDWQAGLTPAYLSLWGERHPVTLFTVHNLHYQGIFGREILPMVDLPDHVYQVDGVEFYGHVSYLKAGLFYSRFLTTVSPSYAREIQTPMGGEGLHGLLSSRAWALQGLLNGVDQDEWNPATDPHLPAAYGPDNLSGKAVCKAALQREMGLAERSDAPLFGVVSRFVEQKGIDLALSVVSTVLDNGGQMVILGSGDPGLEWHVRGAAAAAPESVAAHIGYDEGLSHRIQAGCDALLVPSRFEPCGLTQLYAMRYGTLPVVRRTGGLADTVIDLDEADAGTGFVFDAADPGALAEAVRRAVAHYREDEGAAWRRTMANGMALDFGWDRVAREYLGLYGEVLHAP</sequence>
<keyword evidence="5 8" id="KW-0328">Glycosyltransferase</keyword>
<dbReference type="NCBIfam" id="TIGR02095">
    <property type="entry name" value="glgA"/>
    <property type="match status" value="1"/>
</dbReference>
<evidence type="ECO:0000313" key="11">
    <source>
        <dbReference type="EMBL" id="MBB4266069.1"/>
    </source>
</evidence>
<name>A0A7W6RDL7_9PROT</name>
<feature type="domain" description="Starch synthase catalytic" evidence="10">
    <location>
        <begin position="2"/>
        <end position="239"/>
    </location>
</feature>
<comment type="catalytic activity">
    <reaction evidence="1 8">
        <text>[(1-&gt;4)-alpha-D-glucosyl](n) + ADP-alpha-D-glucose = [(1-&gt;4)-alpha-D-glucosyl](n+1) + ADP + H(+)</text>
        <dbReference type="Rhea" id="RHEA:18189"/>
        <dbReference type="Rhea" id="RHEA-COMP:9584"/>
        <dbReference type="Rhea" id="RHEA-COMP:9587"/>
        <dbReference type="ChEBI" id="CHEBI:15378"/>
        <dbReference type="ChEBI" id="CHEBI:15444"/>
        <dbReference type="ChEBI" id="CHEBI:57498"/>
        <dbReference type="ChEBI" id="CHEBI:456216"/>
        <dbReference type="EC" id="2.4.1.21"/>
    </reaction>
</comment>
<comment type="similarity">
    <text evidence="4 8">Belongs to the glycosyltransferase 1 family. Bacterial/plant glycogen synthase subfamily.</text>
</comment>
<dbReference type="Pfam" id="PF00534">
    <property type="entry name" value="Glycos_transf_1"/>
    <property type="match status" value="1"/>
</dbReference>
<dbReference type="GO" id="GO:0004373">
    <property type="term" value="F:alpha-1,4-glucan glucosyltransferase (UDP-glucose donor) activity"/>
    <property type="evidence" value="ECO:0007669"/>
    <property type="project" value="InterPro"/>
</dbReference>
<evidence type="ECO:0000256" key="5">
    <source>
        <dbReference type="ARBA" id="ARBA00022676"/>
    </source>
</evidence>
<comment type="function">
    <text evidence="2 8">Synthesizes alpha-1,4-glucan chains using ADP-glucose.</text>
</comment>
<comment type="pathway">
    <text evidence="3 8">Glycan biosynthesis; glycogen biosynthesis.</text>
</comment>
<keyword evidence="6 8" id="KW-0808">Transferase</keyword>
<dbReference type="InterPro" id="IPR011835">
    <property type="entry name" value="GS/SS"/>
</dbReference>
<dbReference type="Proteomes" id="UP000554286">
    <property type="component" value="Unassembled WGS sequence"/>
</dbReference>
<keyword evidence="12" id="KW-1185">Reference proteome</keyword>
<dbReference type="UniPathway" id="UPA00164"/>
<evidence type="ECO:0000256" key="2">
    <source>
        <dbReference type="ARBA" id="ARBA00002764"/>
    </source>
</evidence>
<dbReference type="Gene3D" id="3.40.50.2000">
    <property type="entry name" value="Glycogen Phosphorylase B"/>
    <property type="match status" value="2"/>
</dbReference>
<reference evidence="11 12" key="1">
    <citation type="submission" date="2020-08" db="EMBL/GenBank/DDBJ databases">
        <title>Genome sequencing of Purple Non-Sulfur Bacteria from various extreme environments.</title>
        <authorList>
            <person name="Mayer M."/>
        </authorList>
    </citation>
    <scope>NUCLEOTIDE SEQUENCE [LARGE SCALE GENOMIC DNA]</scope>
    <source>
        <strain evidence="11 12">JA131</strain>
    </source>
</reference>
<evidence type="ECO:0000256" key="6">
    <source>
        <dbReference type="ARBA" id="ARBA00022679"/>
    </source>
</evidence>
<dbReference type="PANTHER" id="PTHR45825">
    <property type="entry name" value="GRANULE-BOUND STARCH SYNTHASE 1, CHLOROPLASTIC/AMYLOPLASTIC"/>
    <property type="match status" value="1"/>
</dbReference>
<proteinExistence type="inferred from homology"/>
<evidence type="ECO:0000256" key="1">
    <source>
        <dbReference type="ARBA" id="ARBA00001478"/>
    </source>
</evidence>
<dbReference type="AlphaFoldDB" id="A0A7W6RDL7"/>
<dbReference type="InterPro" id="IPR001296">
    <property type="entry name" value="Glyco_trans_1"/>
</dbReference>
<dbReference type="RefSeq" id="WP_184044080.1">
    <property type="nucleotide sequence ID" value="NZ_JACIGK010000010.1"/>
</dbReference>
<dbReference type="Pfam" id="PF08323">
    <property type="entry name" value="Glyco_transf_5"/>
    <property type="match status" value="1"/>
</dbReference>
<dbReference type="EC" id="2.4.1.21" evidence="8"/>
<evidence type="ECO:0000256" key="7">
    <source>
        <dbReference type="ARBA" id="ARBA00023056"/>
    </source>
</evidence>
<keyword evidence="7 8" id="KW-0320">Glycogen biosynthesis</keyword>
<evidence type="ECO:0000259" key="10">
    <source>
        <dbReference type="Pfam" id="PF08323"/>
    </source>
</evidence>
<comment type="caution">
    <text evidence="11">The sequence shown here is derived from an EMBL/GenBank/DDBJ whole genome shotgun (WGS) entry which is preliminary data.</text>
</comment>
<feature type="binding site" evidence="8">
    <location>
        <position position="15"/>
    </location>
    <ligand>
        <name>ADP-alpha-D-glucose</name>
        <dbReference type="ChEBI" id="CHEBI:57498"/>
    </ligand>
</feature>
<evidence type="ECO:0000313" key="12">
    <source>
        <dbReference type="Proteomes" id="UP000554286"/>
    </source>
</evidence>
<feature type="domain" description="Glycosyl transferase family 1" evidence="9">
    <location>
        <begin position="292"/>
        <end position="440"/>
    </location>
</feature>
<accession>A0A7W6RDL7</accession>
<evidence type="ECO:0000256" key="8">
    <source>
        <dbReference type="HAMAP-Rule" id="MF_00484"/>
    </source>
</evidence>
<dbReference type="SUPFAM" id="SSF53756">
    <property type="entry name" value="UDP-Glycosyltransferase/glycogen phosphorylase"/>
    <property type="match status" value="1"/>
</dbReference>
<evidence type="ECO:0000259" key="9">
    <source>
        <dbReference type="Pfam" id="PF00534"/>
    </source>
</evidence>